<sequence>MKYYSVFLSLALATFSFISCGGNDNDGEDGGGNSVVGNANCNVPVIGQSIEITRLGFPKVKGGASEVVVHSTSAFGMTYALEWDHEKRSSRWCCYEIKDGNHQKVWERSGWKKRDWLGDPFQHDPKIPAKEQPPVNGEFSGSYFPDHSGKWFDRGHIVASEDRVYSKDANEQTFYMTNMQPQVHAFNAGIWLKMEACVRDHFSKGSTVYVCKGGTIDDEKQILMRTKSGFIVPRYFFMAVMLKNNDGYHAFGFWVEHRNEKRSKYILSNYVVNIDELEQKTGIDFFCNLPDDVENQMEGESVQSVKSYFRSWGINQTASTVN</sequence>
<dbReference type="InterPro" id="IPR044929">
    <property type="entry name" value="DNA/RNA_non-sp_Endonuclease_sf"/>
</dbReference>
<keyword evidence="3" id="KW-0732">Signal</keyword>
<dbReference type="GO" id="GO:0004519">
    <property type="term" value="F:endonuclease activity"/>
    <property type="evidence" value="ECO:0007669"/>
    <property type="project" value="TreeGrafter"/>
</dbReference>
<feature type="binding site" evidence="2">
    <location>
        <position position="187"/>
    </location>
    <ligand>
        <name>Mg(2+)</name>
        <dbReference type="ChEBI" id="CHEBI:18420"/>
        <note>catalytic</note>
    </ligand>
</feature>
<feature type="active site" description="Proton acceptor" evidence="1">
    <location>
        <position position="156"/>
    </location>
</feature>
<dbReference type="HOGENOM" id="CLU_055174_2_1_10"/>
<keyword evidence="7" id="KW-1185">Reference proteome</keyword>
<dbReference type="GO" id="GO:0003676">
    <property type="term" value="F:nucleic acid binding"/>
    <property type="evidence" value="ECO:0007669"/>
    <property type="project" value="InterPro"/>
</dbReference>
<dbReference type="STRING" id="999422.HMPREF9944_01327"/>
<dbReference type="GO" id="GO:0046872">
    <property type="term" value="F:metal ion binding"/>
    <property type="evidence" value="ECO:0007669"/>
    <property type="project" value="UniProtKB-KW"/>
</dbReference>
<dbReference type="AlphaFoldDB" id="H1HMJ0"/>
<gene>
    <name evidence="6" type="ORF">HMPREF9944_01327</name>
</gene>
<feature type="signal peptide" evidence="3">
    <location>
        <begin position="1"/>
        <end position="21"/>
    </location>
</feature>
<feature type="domain" description="DNA/RNA non-specific endonuclease/pyrophosphatase/phosphodiesterase" evidence="5">
    <location>
        <begin position="75"/>
        <end position="292"/>
    </location>
</feature>
<proteinExistence type="predicted"/>
<dbReference type="Proteomes" id="UP000003167">
    <property type="component" value="Unassembled WGS sequence"/>
</dbReference>
<keyword evidence="2" id="KW-0479">Metal-binding</keyword>
<name>H1HMJ0_9BACT</name>
<dbReference type="Pfam" id="PF01223">
    <property type="entry name" value="Endonuclease_NS"/>
    <property type="match status" value="1"/>
</dbReference>
<dbReference type="PANTHER" id="PTHR13966:SF5">
    <property type="entry name" value="ENDONUCLEASE G, MITOCHONDRIAL"/>
    <property type="match status" value="1"/>
</dbReference>
<dbReference type="InterPro" id="IPR040255">
    <property type="entry name" value="Non-specific_endonuclease"/>
</dbReference>
<accession>H1HMJ0</accession>
<evidence type="ECO:0000313" key="7">
    <source>
        <dbReference type="Proteomes" id="UP000003167"/>
    </source>
</evidence>
<comment type="caution">
    <text evidence="6">The sequence shown here is derived from an EMBL/GenBank/DDBJ whole genome shotgun (WGS) entry which is preliminary data.</text>
</comment>
<dbReference type="InterPro" id="IPR001604">
    <property type="entry name" value="Endo_G_ENPP1-like_dom"/>
</dbReference>
<evidence type="ECO:0008006" key="8">
    <source>
        <dbReference type="Google" id="ProtNLM"/>
    </source>
</evidence>
<dbReference type="PATRIC" id="fig|999422.3.peg.1377"/>
<feature type="chain" id="PRO_5003549938" description="DNA/RNA non-specific endonuclease" evidence="3">
    <location>
        <begin position="22"/>
        <end position="322"/>
    </location>
</feature>
<protein>
    <recommendedName>
        <fullName evidence="8">DNA/RNA non-specific endonuclease</fullName>
    </recommendedName>
</protein>
<dbReference type="SUPFAM" id="SSF54060">
    <property type="entry name" value="His-Me finger endonucleases"/>
    <property type="match status" value="1"/>
</dbReference>
<dbReference type="Gene3D" id="3.40.570.10">
    <property type="entry name" value="Extracellular Endonuclease, subunit A"/>
    <property type="match status" value="1"/>
</dbReference>
<dbReference type="OrthoDB" id="9811262at2"/>
<feature type="domain" description="ENPP1-3/EXOG-like endonuclease/phosphodiesterase" evidence="4">
    <location>
        <begin position="76"/>
        <end position="292"/>
    </location>
</feature>
<reference evidence="6 7" key="1">
    <citation type="submission" date="2011-12" db="EMBL/GenBank/DDBJ databases">
        <title>The Genome Sequence of Prevotella maculosa OT 289.</title>
        <authorList>
            <consortium name="The Broad Institute Genome Sequencing Platform"/>
            <person name="Earl A."/>
            <person name="Ward D."/>
            <person name="Feldgarden M."/>
            <person name="Gevers D."/>
            <person name="Izard J."/>
            <person name="Blanton J.M."/>
            <person name="Mathney J."/>
            <person name="Tanner A.C."/>
            <person name="Dewhirst F.E."/>
            <person name="Young S.K."/>
            <person name="Zeng Q."/>
            <person name="Gargeya S."/>
            <person name="Fitzgerald M."/>
            <person name="Haas B."/>
            <person name="Abouelleil A."/>
            <person name="Alvarado L."/>
            <person name="Arachchi H.M."/>
            <person name="Berlin A."/>
            <person name="Chapman S.B."/>
            <person name="Gearin G."/>
            <person name="Goldberg J."/>
            <person name="Griggs A."/>
            <person name="Gujja S."/>
            <person name="Hansen M."/>
            <person name="Heiman D."/>
            <person name="Howarth C."/>
            <person name="Larimer J."/>
            <person name="Lui A."/>
            <person name="MacDonald P.J.P."/>
            <person name="McCowen C."/>
            <person name="Montmayeur A."/>
            <person name="Murphy C."/>
            <person name="Neiman D."/>
            <person name="Pearson M."/>
            <person name="Priest M."/>
            <person name="Roberts A."/>
            <person name="Saif S."/>
            <person name="Shea T."/>
            <person name="Sisk P."/>
            <person name="Stolte C."/>
            <person name="Sykes S."/>
            <person name="Wortman J."/>
            <person name="Nusbaum C."/>
            <person name="Birren B."/>
        </authorList>
    </citation>
    <scope>NUCLEOTIDE SEQUENCE [LARGE SCALE GENOMIC DNA]</scope>
    <source>
        <strain evidence="6 7">OT 289</strain>
    </source>
</reference>
<evidence type="ECO:0000259" key="5">
    <source>
        <dbReference type="SMART" id="SM00892"/>
    </source>
</evidence>
<evidence type="ECO:0000256" key="2">
    <source>
        <dbReference type="PIRSR" id="PIRSR640255-2"/>
    </source>
</evidence>
<dbReference type="SMART" id="SM00892">
    <property type="entry name" value="Endonuclease_NS"/>
    <property type="match status" value="1"/>
</dbReference>
<dbReference type="SMART" id="SM00477">
    <property type="entry name" value="NUC"/>
    <property type="match status" value="1"/>
</dbReference>
<dbReference type="GO" id="GO:0016787">
    <property type="term" value="F:hydrolase activity"/>
    <property type="evidence" value="ECO:0007669"/>
    <property type="project" value="InterPro"/>
</dbReference>
<organism evidence="6 7">
    <name type="scientific">Segatella maculosa OT 289</name>
    <dbReference type="NCBI Taxonomy" id="999422"/>
    <lineage>
        <taxon>Bacteria</taxon>
        <taxon>Pseudomonadati</taxon>
        <taxon>Bacteroidota</taxon>
        <taxon>Bacteroidia</taxon>
        <taxon>Bacteroidales</taxon>
        <taxon>Prevotellaceae</taxon>
        <taxon>Segatella</taxon>
    </lineage>
</organism>
<evidence type="ECO:0000256" key="1">
    <source>
        <dbReference type="PIRSR" id="PIRSR640255-1"/>
    </source>
</evidence>
<dbReference type="RefSeq" id="WP_008565277.1">
    <property type="nucleotide sequence ID" value="NZ_JH594503.1"/>
</dbReference>
<dbReference type="PROSITE" id="PS51257">
    <property type="entry name" value="PROKAR_LIPOPROTEIN"/>
    <property type="match status" value="1"/>
</dbReference>
<dbReference type="PANTHER" id="PTHR13966">
    <property type="entry name" value="ENDONUCLEASE RELATED"/>
    <property type="match status" value="1"/>
</dbReference>
<dbReference type="InterPro" id="IPR020821">
    <property type="entry name" value="ENPP1-3/EXOG-like_nuc-like"/>
</dbReference>
<dbReference type="EMBL" id="AGEK01000025">
    <property type="protein sequence ID" value="EHO70708.1"/>
    <property type="molecule type" value="Genomic_DNA"/>
</dbReference>
<dbReference type="InterPro" id="IPR044925">
    <property type="entry name" value="His-Me_finger_sf"/>
</dbReference>
<evidence type="ECO:0000313" key="6">
    <source>
        <dbReference type="EMBL" id="EHO70708.1"/>
    </source>
</evidence>
<evidence type="ECO:0000259" key="4">
    <source>
        <dbReference type="SMART" id="SM00477"/>
    </source>
</evidence>
<evidence type="ECO:0000256" key="3">
    <source>
        <dbReference type="SAM" id="SignalP"/>
    </source>
</evidence>